<dbReference type="Pfam" id="PF15364">
    <property type="entry name" value="PAXIP1_C"/>
    <property type="match status" value="1"/>
</dbReference>
<dbReference type="GO" id="GO:0030331">
    <property type="term" value="F:nuclear estrogen receptor binding"/>
    <property type="evidence" value="ECO:0007669"/>
    <property type="project" value="TreeGrafter"/>
</dbReference>
<evidence type="ECO:0000313" key="3">
    <source>
        <dbReference type="Proteomes" id="UP000728032"/>
    </source>
</evidence>
<dbReference type="GO" id="GO:0033148">
    <property type="term" value="P:positive regulation of intracellular estrogen receptor signaling pathway"/>
    <property type="evidence" value="ECO:0007669"/>
    <property type="project" value="TreeGrafter"/>
</dbReference>
<accession>A0A7R9QPY0</accession>
<feature type="region of interest" description="Disordered" evidence="1">
    <location>
        <begin position="201"/>
        <end position="231"/>
    </location>
</feature>
<dbReference type="EMBL" id="CAJPVJ010006721">
    <property type="protein sequence ID" value="CAG2170667.1"/>
    <property type="molecule type" value="Genomic_DNA"/>
</dbReference>
<dbReference type="OrthoDB" id="10067843at2759"/>
<dbReference type="AlphaFoldDB" id="A0A7R9QPY0"/>
<dbReference type="PANTHER" id="PTHR28467">
    <property type="entry name" value="PAXIP1-ASSOCIATED GLUTAMATE-RICH PROTEIN 1"/>
    <property type="match status" value="1"/>
</dbReference>
<sequence length="231" mass="24768">MSASVAAMTESGGDVDKDFAIECSDDDNYDNNSAVNTREVNGRREWEPNGADIRRLYSHLSARGVLELRWQCPGRRSPSVHGLALHGKPDATADPIAAQTDAKTAAKNEFDFESDFNGDDHQMPKTVGSAKGVSAPHKRRSTAGLKKSQTNLTFQYWRSNPTTLATTLATPTAPAPPTPPTTDTEPSVTVSQSIPTTITDMESMSSQVRLVASNTSTTSTGVRSDSPTDIL</sequence>
<name>A0A7R9QPY0_9ACAR</name>
<feature type="region of interest" description="Disordered" evidence="1">
    <location>
        <begin position="126"/>
        <end position="145"/>
    </location>
</feature>
<feature type="region of interest" description="Disordered" evidence="1">
    <location>
        <begin position="169"/>
        <end position="189"/>
    </location>
</feature>
<gene>
    <name evidence="2" type="ORF">ONB1V03_LOCUS10133</name>
</gene>
<keyword evidence="3" id="KW-1185">Reference proteome</keyword>
<evidence type="ECO:0000256" key="1">
    <source>
        <dbReference type="SAM" id="MobiDB-lite"/>
    </source>
</evidence>
<dbReference type="InterPro" id="IPR028213">
    <property type="entry name" value="PA1"/>
</dbReference>
<reference evidence="2" key="1">
    <citation type="submission" date="2020-11" db="EMBL/GenBank/DDBJ databases">
        <authorList>
            <person name="Tran Van P."/>
        </authorList>
    </citation>
    <scope>NUCLEOTIDE SEQUENCE</scope>
</reference>
<dbReference type="GO" id="GO:0044666">
    <property type="term" value="C:MLL3/4 complex"/>
    <property type="evidence" value="ECO:0007669"/>
    <property type="project" value="TreeGrafter"/>
</dbReference>
<evidence type="ECO:0000313" key="2">
    <source>
        <dbReference type="EMBL" id="CAD7653480.1"/>
    </source>
</evidence>
<dbReference type="Proteomes" id="UP000728032">
    <property type="component" value="Unassembled WGS sequence"/>
</dbReference>
<proteinExistence type="predicted"/>
<protein>
    <submittedName>
        <fullName evidence="2">Uncharacterized protein</fullName>
    </submittedName>
</protein>
<dbReference type="EMBL" id="OC921546">
    <property type="protein sequence ID" value="CAD7653480.1"/>
    <property type="molecule type" value="Genomic_DNA"/>
</dbReference>
<dbReference type="GO" id="GO:1902808">
    <property type="term" value="P:positive regulation of cell cycle G1/S phase transition"/>
    <property type="evidence" value="ECO:0007669"/>
    <property type="project" value="TreeGrafter"/>
</dbReference>
<organism evidence="2">
    <name type="scientific">Oppiella nova</name>
    <dbReference type="NCBI Taxonomy" id="334625"/>
    <lineage>
        <taxon>Eukaryota</taxon>
        <taxon>Metazoa</taxon>
        <taxon>Ecdysozoa</taxon>
        <taxon>Arthropoda</taxon>
        <taxon>Chelicerata</taxon>
        <taxon>Arachnida</taxon>
        <taxon>Acari</taxon>
        <taxon>Acariformes</taxon>
        <taxon>Sarcoptiformes</taxon>
        <taxon>Oribatida</taxon>
        <taxon>Brachypylina</taxon>
        <taxon>Oppioidea</taxon>
        <taxon>Oppiidae</taxon>
        <taxon>Oppiella</taxon>
    </lineage>
</organism>
<dbReference type="PANTHER" id="PTHR28467:SF1">
    <property type="entry name" value="PAXIP1-ASSOCIATED GLUTAMATE-RICH PROTEIN 1"/>
    <property type="match status" value="1"/>
</dbReference>